<evidence type="ECO:0000313" key="3">
    <source>
        <dbReference type="Proteomes" id="UP000064912"/>
    </source>
</evidence>
<sequence length="99" mass="11725">MRFFMTAGQVSVHTGARAMPSSFPKAKWLLGDRGYDADWFREDLKNKGMKVCIPGRNGRKTTGLYDRRCDKRRNRLEIMFGRHKNWCLPNMISIRLRFR</sequence>
<reference evidence="1 3" key="1">
    <citation type="submission" date="2015-02" db="EMBL/GenBank/DDBJ databases">
        <title>Genome sequene of Rhodovulum sulfidophilum DSM 2351.</title>
        <authorList>
            <person name="Nagao N."/>
        </authorList>
    </citation>
    <scope>NUCLEOTIDE SEQUENCE [LARGE SCALE GENOMIC DNA]</scope>
    <source>
        <strain evidence="1 3">DSM 2351</strain>
    </source>
</reference>
<organism evidence="1 3">
    <name type="scientific">Rhodovulum sulfidophilum</name>
    <name type="common">Rhodobacter sulfidophilus</name>
    <dbReference type="NCBI Taxonomy" id="35806"/>
    <lineage>
        <taxon>Bacteria</taxon>
        <taxon>Pseudomonadati</taxon>
        <taxon>Pseudomonadota</taxon>
        <taxon>Alphaproteobacteria</taxon>
        <taxon>Rhodobacterales</taxon>
        <taxon>Paracoccaceae</taxon>
        <taxon>Rhodovulum</taxon>
    </lineage>
</organism>
<dbReference type="AlphaFoldDB" id="A0A0D6B7L2"/>
<dbReference type="KEGG" id="rsu:NHU_03577"/>
<protein>
    <submittedName>
        <fullName evidence="1">Transposase</fullName>
    </submittedName>
</protein>
<evidence type="ECO:0000313" key="2">
    <source>
        <dbReference type="EMBL" id="BAQ71316.1"/>
    </source>
</evidence>
<name>A0A0D6B7L2_RHOSU</name>
<dbReference type="EMBL" id="AP014800">
    <property type="protein sequence ID" value="BAQ70709.1"/>
    <property type="molecule type" value="Genomic_DNA"/>
</dbReference>
<evidence type="ECO:0000313" key="1">
    <source>
        <dbReference type="EMBL" id="BAQ70709.1"/>
    </source>
</evidence>
<accession>A0A0D6B7L2</accession>
<gene>
    <name evidence="1" type="ORF">NHU_03577</name>
    <name evidence="2" type="ORF">NHU_04196</name>
</gene>
<dbReference type="EMBL" id="AP014800">
    <property type="protein sequence ID" value="BAQ71316.1"/>
    <property type="molecule type" value="Genomic_DNA"/>
</dbReference>
<dbReference type="Proteomes" id="UP000064912">
    <property type="component" value="Chromosome"/>
</dbReference>
<proteinExistence type="predicted"/>
<dbReference type="KEGG" id="rsu:NHU_04196"/>